<accession>A0A2S5TLA8</accession>
<comment type="caution">
    <text evidence="2">The sequence shown here is derived from an EMBL/GenBank/DDBJ whole genome shotgun (WGS) entry which is preliminary data.</text>
</comment>
<evidence type="ECO:0000313" key="2">
    <source>
        <dbReference type="EMBL" id="PPE75780.1"/>
    </source>
</evidence>
<name>A0A2S5TLA8_9GAMM</name>
<dbReference type="PROSITE" id="PS51708">
    <property type="entry name" value="CHAD"/>
    <property type="match status" value="1"/>
</dbReference>
<dbReference type="Gene3D" id="1.40.20.10">
    <property type="entry name" value="CHAD domain"/>
    <property type="match status" value="1"/>
</dbReference>
<dbReference type="Proteomes" id="UP000238220">
    <property type="component" value="Unassembled WGS sequence"/>
</dbReference>
<evidence type="ECO:0000259" key="1">
    <source>
        <dbReference type="PROSITE" id="PS51708"/>
    </source>
</evidence>
<keyword evidence="3" id="KW-1185">Reference proteome</keyword>
<evidence type="ECO:0000313" key="3">
    <source>
        <dbReference type="Proteomes" id="UP000238220"/>
    </source>
</evidence>
<gene>
    <name evidence="2" type="ORF">C3942_02500</name>
</gene>
<feature type="domain" description="CHAD" evidence="1">
    <location>
        <begin position="17"/>
        <end position="278"/>
    </location>
</feature>
<reference evidence="2 3" key="1">
    <citation type="submission" date="2018-02" db="EMBL/GenBank/DDBJ databases">
        <title>Genome sequencing of Solimonas sp. HR-BB.</title>
        <authorList>
            <person name="Lee Y."/>
            <person name="Jeon C.O."/>
        </authorList>
    </citation>
    <scope>NUCLEOTIDE SEQUENCE [LARGE SCALE GENOMIC DNA]</scope>
    <source>
        <strain evidence="2 3">HR-BB</strain>
    </source>
</reference>
<dbReference type="InterPro" id="IPR038186">
    <property type="entry name" value="CHAD_dom_sf"/>
</dbReference>
<dbReference type="SMART" id="SM00880">
    <property type="entry name" value="CHAD"/>
    <property type="match status" value="1"/>
</dbReference>
<protein>
    <recommendedName>
        <fullName evidence="1">CHAD domain-containing protein</fullName>
    </recommendedName>
</protein>
<dbReference type="EMBL" id="PSNW01000001">
    <property type="protein sequence ID" value="PPE75780.1"/>
    <property type="molecule type" value="Genomic_DNA"/>
</dbReference>
<dbReference type="Pfam" id="PF05235">
    <property type="entry name" value="CHAD"/>
    <property type="match status" value="1"/>
</dbReference>
<dbReference type="OrthoDB" id="9810907at2"/>
<sequence length="278" mass="30494">MSGPDLRRVRAVAPDPALPAAAALRRAALQELDDAQAALRRGDARGVHQARKGSKRLRALGRLLRDLPLPASAGRDARKINSLLRQAAQALAAPREAAVALETFRRLKRPGGIPVADWRRLGQSLRRRAQVGQKAPARALAAAGAALGQVRELLAALPDAPLKPADLRRGLRKSRKRARKAFRHALPGDSEALHEWRKRAKRLEAVQALLEPLLQEPAVAPRRLEELTDVLGLHHDLQLLPLRPGLSRQQREWLAQAARAPAAALERQARRRGARLFG</sequence>
<dbReference type="InterPro" id="IPR007899">
    <property type="entry name" value="CHAD_dom"/>
</dbReference>
<proteinExistence type="predicted"/>
<organism evidence="2 3">
    <name type="scientific">Solimonas fluminis</name>
    <dbReference type="NCBI Taxonomy" id="2086571"/>
    <lineage>
        <taxon>Bacteria</taxon>
        <taxon>Pseudomonadati</taxon>
        <taxon>Pseudomonadota</taxon>
        <taxon>Gammaproteobacteria</taxon>
        <taxon>Nevskiales</taxon>
        <taxon>Nevskiaceae</taxon>
        <taxon>Solimonas</taxon>
    </lineage>
</organism>
<dbReference type="AlphaFoldDB" id="A0A2S5TLA8"/>